<keyword evidence="2" id="KW-1185">Reference proteome</keyword>
<dbReference type="SUPFAM" id="SSF52047">
    <property type="entry name" value="RNI-like"/>
    <property type="match status" value="1"/>
</dbReference>
<comment type="caution">
    <text evidence="1">The sequence shown here is derived from an EMBL/GenBank/DDBJ whole genome shotgun (WGS) entry which is preliminary data.</text>
</comment>
<organism evidence="1 2">
    <name type="scientific">Marasmius crinis-equi</name>
    <dbReference type="NCBI Taxonomy" id="585013"/>
    <lineage>
        <taxon>Eukaryota</taxon>
        <taxon>Fungi</taxon>
        <taxon>Dikarya</taxon>
        <taxon>Basidiomycota</taxon>
        <taxon>Agaricomycotina</taxon>
        <taxon>Agaricomycetes</taxon>
        <taxon>Agaricomycetidae</taxon>
        <taxon>Agaricales</taxon>
        <taxon>Marasmiineae</taxon>
        <taxon>Marasmiaceae</taxon>
        <taxon>Marasmius</taxon>
    </lineage>
</organism>
<dbReference type="Proteomes" id="UP001465976">
    <property type="component" value="Unassembled WGS sequence"/>
</dbReference>
<reference evidence="1 2" key="1">
    <citation type="submission" date="2024-02" db="EMBL/GenBank/DDBJ databases">
        <title>A draft genome for the cacao thread blight pathogen Marasmius crinis-equi.</title>
        <authorList>
            <person name="Cohen S.P."/>
            <person name="Baruah I.K."/>
            <person name="Amoako-Attah I."/>
            <person name="Bukari Y."/>
            <person name="Meinhardt L.W."/>
            <person name="Bailey B.A."/>
        </authorList>
    </citation>
    <scope>NUCLEOTIDE SEQUENCE [LARGE SCALE GENOMIC DNA]</scope>
    <source>
        <strain evidence="1 2">GH-76</strain>
    </source>
</reference>
<accession>A0ABR3FGX0</accession>
<sequence length="473" mass="53407">MPRITVVPMSNPESNAPNPCILQLPYEIKRQIFADLVDKTGSSASLLAPAASCRVFYDLLLQECSLWTKVMVDPTSLNSNSYPTTIIDTSPDFSASRNVWPGLHTILTRSGDRPVSLGITLAHGVHISPTHISVLMHLLRGSIDRLRDLDVRCAAWEHISVILEYLSKREMPLLEQFRVQYAPGSEQRDNPLVHTLVENSAPSPLVFARDQIGDIEVNCTPVLPSLTNLHLDGIPQRWTAFFPGSLSFLCLRNCPIGHRISCRDLSQILFANRNTLRVLQLGIGALPHETGEPITLPLLTGLWIDFFHPAEIHNLVEMLELPKLQTLAIRDGWNRTKGALFMLETGLITEDEVVVIHEQIVWAYSRMSQRWPLDRVVHLMLADVVFYETVDNPVSSLESSYHEKITWKKRGIPLASRFFYRLSSLRRLYLVSPDETTLQAIQSPPLRYDEESDAFESLHPWLPSLQSCRIGSS</sequence>
<name>A0ABR3FGX0_9AGAR</name>
<dbReference type="EMBL" id="JBAHYK010000381">
    <property type="protein sequence ID" value="KAL0574616.1"/>
    <property type="molecule type" value="Genomic_DNA"/>
</dbReference>
<evidence type="ECO:0000313" key="2">
    <source>
        <dbReference type="Proteomes" id="UP001465976"/>
    </source>
</evidence>
<evidence type="ECO:0008006" key="3">
    <source>
        <dbReference type="Google" id="ProtNLM"/>
    </source>
</evidence>
<proteinExistence type="predicted"/>
<evidence type="ECO:0000313" key="1">
    <source>
        <dbReference type="EMBL" id="KAL0574616.1"/>
    </source>
</evidence>
<gene>
    <name evidence="1" type="ORF">V5O48_007342</name>
</gene>
<protein>
    <recommendedName>
        <fullName evidence="3">F-box domain-containing protein</fullName>
    </recommendedName>
</protein>